<evidence type="ECO:0000313" key="2">
    <source>
        <dbReference type="Proteomes" id="UP000887104"/>
    </source>
</evidence>
<dbReference type="Proteomes" id="UP000887104">
    <property type="component" value="Unassembled WGS sequence"/>
</dbReference>
<name>A0ABQ4NYR2_9GAMM</name>
<comment type="caution">
    <text evidence="1">The sequence shown here is derived from an EMBL/GenBank/DDBJ whole genome shotgun (WGS) entry which is preliminary data.</text>
</comment>
<sequence>MVIDSPIFSILPRILDIVFLAVSICSAQQYFHFEENTISIIKNNSGLNKGIEDDRRRRKGVGDL</sequence>
<proteinExistence type="predicted"/>
<reference evidence="1" key="1">
    <citation type="submission" date="2021-05" db="EMBL/GenBank/DDBJ databases">
        <title>Molecular characterization for Shewanella algae harboring chromosomal blaOXA-55-like strains isolated from clinical and environment sample.</title>
        <authorList>
            <person name="Ohama Y."/>
            <person name="Aoki K."/>
            <person name="Harada S."/>
            <person name="Moriya K."/>
            <person name="Ishii Y."/>
            <person name="Tateda K."/>
        </authorList>
    </citation>
    <scope>NUCLEOTIDE SEQUENCE</scope>
    <source>
        <strain evidence="1">JCM 11563</strain>
    </source>
</reference>
<gene>
    <name evidence="1" type="ORF">TUM4438_00550</name>
</gene>
<organism evidence="1 2">
    <name type="scientific">Shewanella sairae</name>
    <dbReference type="NCBI Taxonomy" id="190310"/>
    <lineage>
        <taxon>Bacteria</taxon>
        <taxon>Pseudomonadati</taxon>
        <taxon>Pseudomonadota</taxon>
        <taxon>Gammaproteobacteria</taxon>
        <taxon>Alteromonadales</taxon>
        <taxon>Shewanellaceae</taxon>
        <taxon>Shewanella</taxon>
    </lineage>
</organism>
<evidence type="ECO:0000313" key="1">
    <source>
        <dbReference type="EMBL" id="GIU40125.1"/>
    </source>
</evidence>
<dbReference type="EMBL" id="BPEY01000001">
    <property type="protein sequence ID" value="GIU40125.1"/>
    <property type="molecule type" value="Genomic_DNA"/>
</dbReference>
<keyword evidence="2" id="KW-1185">Reference proteome</keyword>
<accession>A0ABQ4NYR2</accession>
<protein>
    <submittedName>
        <fullName evidence="1">Uncharacterized protein</fullName>
    </submittedName>
</protein>